<sequence>MLQPAGVRAQTPTVSGLQIQPAPPPSAGGLRITLDGPRPKSSLSVIYLDGQRADTIALAKLNPDDIASVSVLKDGAIARQLGPDETRLGVLFITSKANEHSHRVRAFNRRLARLKQAEAQAPAGRVAP</sequence>
<evidence type="ECO:0000256" key="2">
    <source>
        <dbReference type="SAM" id="MobiDB-lite"/>
    </source>
</evidence>
<dbReference type="InterPro" id="IPR037066">
    <property type="entry name" value="Plug_dom_sf"/>
</dbReference>
<gene>
    <name evidence="3" type="ORF">GCM10023172_25300</name>
</gene>
<comment type="caution">
    <text evidence="3">The sequence shown here is derived from an EMBL/GenBank/DDBJ whole genome shotgun (WGS) entry which is preliminary data.</text>
</comment>
<protein>
    <recommendedName>
        <fullName evidence="5">TonB-dependent receptor plug domain-containing protein</fullName>
    </recommendedName>
</protein>
<keyword evidence="1" id="KW-0812">Transmembrane</keyword>
<dbReference type="PROSITE" id="PS52016">
    <property type="entry name" value="TONB_DEPENDENT_REC_3"/>
    <property type="match status" value="1"/>
</dbReference>
<comment type="subcellular location">
    <subcellularLocation>
        <location evidence="1">Cell outer membrane</location>
        <topology evidence="1">Multi-pass membrane protein</topology>
    </subcellularLocation>
</comment>
<accession>A0ABP8QJS9</accession>
<keyword evidence="1" id="KW-0998">Cell outer membrane</keyword>
<keyword evidence="1" id="KW-0472">Membrane</keyword>
<organism evidence="3 4">
    <name type="scientific">Hymenobacter ginsengisoli</name>
    <dbReference type="NCBI Taxonomy" id="1051626"/>
    <lineage>
        <taxon>Bacteria</taxon>
        <taxon>Pseudomonadati</taxon>
        <taxon>Bacteroidota</taxon>
        <taxon>Cytophagia</taxon>
        <taxon>Cytophagales</taxon>
        <taxon>Hymenobacteraceae</taxon>
        <taxon>Hymenobacter</taxon>
    </lineage>
</organism>
<dbReference type="InterPro" id="IPR039426">
    <property type="entry name" value="TonB-dep_rcpt-like"/>
</dbReference>
<dbReference type="EMBL" id="BAABGQ010000006">
    <property type="protein sequence ID" value="GAA4502230.1"/>
    <property type="molecule type" value="Genomic_DNA"/>
</dbReference>
<dbReference type="RefSeq" id="WP_208130062.1">
    <property type="nucleotide sequence ID" value="NZ_BAABGQ010000006.1"/>
</dbReference>
<keyword evidence="1" id="KW-0813">Transport</keyword>
<name>A0ABP8QJS9_9BACT</name>
<dbReference type="Gene3D" id="2.170.130.10">
    <property type="entry name" value="TonB-dependent receptor, plug domain"/>
    <property type="match status" value="1"/>
</dbReference>
<comment type="similarity">
    <text evidence="1">Belongs to the TonB-dependent receptor family.</text>
</comment>
<keyword evidence="1" id="KW-1134">Transmembrane beta strand</keyword>
<proteinExistence type="inferred from homology"/>
<keyword evidence="4" id="KW-1185">Reference proteome</keyword>
<evidence type="ECO:0000313" key="3">
    <source>
        <dbReference type="EMBL" id="GAA4502230.1"/>
    </source>
</evidence>
<dbReference type="Proteomes" id="UP001501243">
    <property type="component" value="Unassembled WGS sequence"/>
</dbReference>
<evidence type="ECO:0000313" key="4">
    <source>
        <dbReference type="Proteomes" id="UP001501243"/>
    </source>
</evidence>
<evidence type="ECO:0000256" key="1">
    <source>
        <dbReference type="PROSITE-ProRule" id="PRU01360"/>
    </source>
</evidence>
<evidence type="ECO:0008006" key="5">
    <source>
        <dbReference type="Google" id="ProtNLM"/>
    </source>
</evidence>
<feature type="region of interest" description="Disordered" evidence="2">
    <location>
        <begin position="1"/>
        <end position="38"/>
    </location>
</feature>
<reference evidence="4" key="1">
    <citation type="journal article" date="2019" name="Int. J. Syst. Evol. Microbiol.">
        <title>The Global Catalogue of Microorganisms (GCM) 10K type strain sequencing project: providing services to taxonomists for standard genome sequencing and annotation.</title>
        <authorList>
            <consortium name="The Broad Institute Genomics Platform"/>
            <consortium name="The Broad Institute Genome Sequencing Center for Infectious Disease"/>
            <person name="Wu L."/>
            <person name="Ma J."/>
        </authorList>
    </citation>
    <scope>NUCLEOTIDE SEQUENCE [LARGE SCALE GENOMIC DNA]</scope>
    <source>
        <strain evidence="4">JCM 17841</strain>
    </source>
</reference>